<feature type="region of interest" description="Disordered" evidence="1">
    <location>
        <begin position="351"/>
        <end position="402"/>
    </location>
</feature>
<keyword evidence="2" id="KW-0472">Membrane</keyword>
<feature type="compositionally biased region" description="Low complexity" evidence="1">
    <location>
        <begin position="359"/>
        <end position="387"/>
    </location>
</feature>
<evidence type="ECO:0000313" key="3">
    <source>
        <dbReference type="EMBL" id="SDH48357.1"/>
    </source>
</evidence>
<sequence>MDLCVLPQTGSTEPWMLVAVVAAVLIAAGIALTASGRARRSVLTGLGALAIIGALVAGSIGGAAPAQADAGSTSCVTAPVGDEVSAATLVAPGIPTAALQCAAEPTVQIPSTQGVTYTQARTGSTLTVTAVPAAGYAFVAGATTTWTFDMTATSAAPWPVELPERTAAYPSEGTPWLGGAYLTPIDPELVPALQAAADAGEVTYALDGSGWRMEIDLVAYDPETDEELDRRTASAPIPAELSYDFERGEYLLVSEEFSFENLFAAVTAAGEELQALYPDARIEADLESEADIYDGLQIVASYEPGVGCETVTQVVPLDLVFQPMPAPRAILDGLAPALDEAIDRLESLDDAPVESPALESPSTQAPASEAPATEAPAAPSETDAAPASDEEVVDATTPVDER</sequence>
<proteinExistence type="predicted"/>
<evidence type="ECO:0008006" key="5">
    <source>
        <dbReference type="Google" id="ProtNLM"/>
    </source>
</evidence>
<keyword evidence="4" id="KW-1185">Reference proteome</keyword>
<gene>
    <name evidence="3" type="ORF">SAMN04489720_1394</name>
</gene>
<dbReference type="STRING" id="399736.SAMN04489720_1394"/>
<feature type="transmembrane region" description="Helical" evidence="2">
    <location>
        <begin position="46"/>
        <end position="66"/>
    </location>
</feature>
<keyword evidence="2" id="KW-1133">Transmembrane helix</keyword>
<dbReference type="RefSeq" id="WP_092503657.1">
    <property type="nucleotide sequence ID" value="NZ_LT629695.1"/>
</dbReference>
<dbReference type="OrthoDB" id="5130412at2"/>
<feature type="transmembrane region" description="Helical" evidence="2">
    <location>
        <begin position="15"/>
        <end position="34"/>
    </location>
</feature>
<name>A0A1G8CS40_9MICO</name>
<evidence type="ECO:0000313" key="4">
    <source>
        <dbReference type="Proteomes" id="UP000198822"/>
    </source>
</evidence>
<dbReference type="EMBL" id="LT629695">
    <property type="protein sequence ID" value="SDH48357.1"/>
    <property type="molecule type" value="Genomic_DNA"/>
</dbReference>
<reference evidence="4" key="1">
    <citation type="submission" date="2016-10" db="EMBL/GenBank/DDBJ databases">
        <authorList>
            <person name="Varghese N."/>
            <person name="Submissions S."/>
        </authorList>
    </citation>
    <scope>NUCLEOTIDE SEQUENCE [LARGE SCALE GENOMIC DNA]</scope>
    <source>
        <strain evidence="4">DSM 22002</strain>
    </source>
</reference>
<organism evidence="3 4">
    <name type="scientific">Agrococcus jejuensis</name>
    <dbReference type="NCBI Taxonomy" id="399736"/>
    <lineage>
        <taxon>Bacteria</taxon>
        <taxon>Bacillati</taxon>
        <taxon>Actinomycetota</taxon>
        <taxon>Actinomycetes</taxon>
        <taxon>Micrococcales</taxon>
        <taxon>Microbacteriaceae</taxon>
        <taxon>Agrococcus</taxon>
    </lineage>
</organism>
<evidence type="ECO:0000256" key="1">
    <source>
        <dbReference type="SAM" id="MobiDB-lite"/>
    </source>
</evidence>
<dbReference type="Proteomes" id="UP000198822">
    <property type="component" value="Chromosome I"/>
</dbReference>
<keyword evidence="2" id="KW-0812">Transmembrane</keyword>
<evidence type="ECO:0000256" key="2">
    <source>
        <dbReference type="SAM" id="Phobius"/>
    </source>
</evidence>
<accession>A0A1G8CS40</accession>
<protein>
    <recommendedName>
        <fullName evidence="5">LPXTG-motif cell wall anchor domain-containing protein</fullName>
    </recommendedName>
</protein>
<dbReference type="AlphaFoldDB" id="A0A1G8CS40"/>